<evidence type="ECO:0000313" key="1">
    <source>
        <dbReference type="EMBL" id="JAH69041.1"/>
    </source>
</evidence>
<sequence length="25" mass="2990">MKLKRLSLDMLNACNLINLLILIWF</sequence>
<reference evidence="1" key="2">
    <citation type="journal article" date="2015" name="Fish Shellfish Immunol.">
        <title>Early steps in the European eel (Anguilla anguilla)-Vibrio vulnificus interaction in the gills: Role of the RtxA13 toxin.</title>
        <authorList>
            <person name="Callol A."/>
            <person name="Pajuelo D."/>
            <person name="Ebbesson L."/>
            <person name="Teles M."/>
            <person name="MacKenzie S."/>
            <person name="Amaro C."/>
        </authorList>
    </citation>
    <scope>NUCLEOTIDE SEQUENCE</scope>
</reference>
<accession>A0A0E9UTG5</accession>
<name>A0A0E9UTG5_ANGAN</name>
<reference evidence="1" key="1">
    <citation type="submission" date="2014-11" db="EMBL/GenBank/DDBJ databases">
        <authorList>
            <person name="Amaro Gonzalez C."/>
        </authorList>
    </citation>
    <scope>NUCLEOTIDE SEQUENCE</scope>
</reference>
<protein>
    <submittedName>
        <fullName evidence="1">Uncharacterized protein</fullName>
    </submittedName>
</protein>
<dbReference type="EMBL" id="GBXM01039536">
    <property type="protein sequence ID" value="JAH69041.1"/>
    <property type="molecule type" value="Transcribed_RNA"/>
</dbReference>
<proteinExistence type="predicted"/>
<organism evidence="1">
    <name type="scientific">Anguilla anguilla</name>
    <name type="common">European freshwater eel</name>
    <name type="synonym">Muraena anguilla</name>
    <dbReference type="NCBI Taxonomy" id="7936"/>
    <lineage>
        <taxon>Eukaryota</taxon>
        <taxon>Metazoa</taxon>
        <taxon>Chordata</taxon>
        <taxon>Craniata</taxon>
        <taxon>Vertebrata</taxon>
        <taxon>Euteleostomi</taxon>
        <taxon>Actinopterygii</taxon>
        <taxon>Neopterygii</taxon>
        <taxon>Teleostei</taxon>
        <taxon>Anguilliformes</taxon>
        <taxon>Anguillidae</taxon>
        <taxon>Anguilla</taxon>
    </lineage>
</organism>
<dbReference type="AlphaFoldDB" id="A0A0E9UTG5"/>